<dbReference type="Gene3D" id="3.40.1280.10">
    <property type="match status" value="1"/>
</dbReference>
<keyword evidence="10 15" id="KW-0949">S-adenosyl-L-methionine</keyword>
<evidence type="ECO:0000256" key="3">
    <source>
        <dbReference type="ARBA" id="ARBA00007630"/>
    </source>
</evidence>
<evidence type="ECO:0000259" key="18">
    <source>
        <dbReference type="Pfam" id="PF01746"/>
    </source>
</evidence>
<gene>
    <name evidence="15" type="primary">trmD</name>
    <name evidence="19" type="ORF">SAMN02745245_00894</name>
</gene>
<keyword evidence="8 15" id="KW-0489">Methyltransferase</keyword>
<evidence type="ECO:0000313" key="19">
    <source>
        <dbReference type="EMBL" id="SHH25222.1"/>
    </source>
</evidence>
<accession>A0A1M5RFR9</accession>
<evidence type="ECO:0000256" key="1">
    <source>
        <dbReference type="ARBA" id="ARBA00002634"/>
    </source>
</evidence>
<feature type="binding site" evidence="15 16">
    <location>
        <begin position="130"/>
        <end position="135"/>
    </location>
    <ligand>
        <name>S-adenosyl-L-methionine</name>
        <dbReference type="ChEBI" id="CHEBI:59789"/>
    </ligand>
</feature>
<dbReference type="InterPro" id="IPR016009">
    <property type="entry name" value="tRNA_MeTrfase_TRMD/TRM10"/>
</dbReference>
<dbReference type="SUPFAM" id="SSF75217">
    <property type="entry name" value="alpha/beta knot"/>
    <property type="match status" value="1"/>
</dbReference>
<evidence type="ECO:0000256" key="10">
    <source>
        <dbReference type="ARBA" id="ARBA00022691"/>
    </source>
</evidence>
<dbReference type="AlphaFoldDB" id="A0A1M5RFR9"/>
<dbReference type="FunFam" id="3.40.1280.10:FF:000001">
    <property type="entry name" value="tRNA (guanine-N(1)-)-methyltransferase"/>
    <property type="match status" value="1"/>
</dbReference>
<evidence type="ECO:0000256" key="16">
    <source>
        <dbReference type="PIRSR" id="PIRSR000386-1"/>
    </source>
</evidence>
<comment type="similarity">
    <text evidence="3 15 17">Belongs to the RNA methyltransferase TrmD family.</text>
</comment>
<keyword evidence="9 15" id="KW-0808">Transferase</keyword>
<evidence type="ECO:0000256" key="14">
    <source>
        <dbReference type="ARBA" id="ARBA00047783"/>
    </source>
</evidence>
<dbReference type="InterPro" id="IPR029026">
    <property type="entry name" value="tRNA_m1G_MTases_N"/>
</dbReference>
<keyword evidence="11 15" id="KW-0819">tRNA processing</keyword>
<feature type="binding site" evidence="15 16">
    <location>
        <position position="110"/>
    </location>
    <ligand>
        <name>S-adenosyl-L-methionine</name>
        <dbReference type="ChEBI" id="CHEBI:59789"/>
    </ligand>
</feature>
<proteinExistence type="inferred from homology"/>
<dbReference type="NCBIfam" id="TIGR00088">
    <property type="entry name" value="trmD"/>
    <property type="match status" value="1"/>
</dbReference>
<comment type="subunit">
    <text evidence="4 15 17">Homodimer.</text>
</comment>
<evidence type="ECO:0000256" key="13">
    <source>
        <dbReference type="ARBA" id="ARBA00033392"/>
    </source>
</evidence>
<comment type="subcellular location">
    <subcellularLocation>
        <location evidence="2 15 17">Cytoplasm</location>
    </subcellularLocation>
</comment>
<dbReference type="Proteomes" id="UP000184032">
    <property type="component" value="Unassembled WGS sequence"/>
</dbReference>
<evidence type="ECO:0000256" key="17">
    <source>
        <dbReference type="RuleBase" id="RU003464"/>
    </source>
</evidence>
<dbReference type="PIRSF" id="PIRSF000386">
    <property type="entry name" value="tRNA_mtase"/>
    <property type="match status" value="1"/>
</dbReference>
<dbReference type="PANTHER" id="PTHR46417">
    <property type="entry name" value="TRNA (GUANINE-N(1)-)-METHYLTRANSFERASE"/>
    <property type="match status" value="1"/>
</dbReference>
<evidence type="ECO:0000256" key="6">
    <source>
        <dbReference type="ARBA" id="ARBA00014679"/>
    </source>
</evidence>
<evidence type="ECO:0000256" key="15">
    <source>
        <dbReference type="HAMAP-Rule" id="MF_00605"/>
    </source>
</evidence>
<dbReference type="OrthoDB" id="9807416at2"/>
<organism evidence="19 20">
    <name type="scientific">Anaerosphaera aminiphila DSM 21120</name>
    <dbReference type="NCBI Taxonomy" id="1120995"/>
    <lineage>
        <taxon>Bacteria</taxon>
        <taxon>Bacillati</taxon>
        <taxon>Bacillota</taxon>
        <taxon>Tissierellia</taxon>
        <taxon>Tissierellales</taxon>
        <taxon>Peptoniphilaceae</taxon>
        <taxon>Anaerosphaera</taxon>
    </lineage>
</organism>
<dbReference type="RefSeq" id="WP_073184149.1">
    <property type="nucleotide sequence ID" value="NZ_FQXI01000005.1"/>
</dbReference>
<dbReference type="GO" id="GO:0002939">
    <property type="term" value="P:tRNA N1-guanine methylation"/>
    <property type="evidence" value="ECO:0007669"/>
    <property type="project" value="TreeGrafter"/>
</dbReference>
<protein>
    <recommendedName>
        <fullName evidence="6 15">tRNA (guanine-N(1)-)-methyltransferase</fullName>
        <ecNumber evidence="5 15">2.1.1.228</ecNumber>
    </recommendedName>
    <alternativeName>
        <fullName evidence="12 15">M1G-methyltransferase</fullName>
    </alternativeName>
    <alternativeName>
        <fullName evidence="13 15">tRNA [GM37] methyltransferase</fullName>
    </alternativeName>
</protein>
<evidence type="ECO:0000256" key="2">
    <source>
        <dbReference type="ARBA" id="ARBA00004496"/>
    </source>
</evidence>
<evidence type="ECO:0000256" key="7">
    <source>
        <dbReference type="ARBA" id="ARBA00022490"/>
    </source>
</evidence>
<sequence>MKFSILTLFPEFFDCLNNYSIIGRAIKEAKIELETVNIRDFSQNKHGQVDDYSYGGGPGMVMQVGPIYRAIESVKKNNSKVVYLSPKGRVLTQKKLIEYSNLEHLILLNGHYEGIDNRVVENYIDEEISIGDYVLTGAEIPSMVLIDGIARLIPGVLSSEESYSLESHYNGLLEYPQYTRPKEFNGLEVPDVLLSGDHKKIEQYRICQAIRTTLENRPDLIDRSKLSDIEKKYLDYIESERR</sequence>
<evidence type="ECO:0000256" key="11">
    <source>
        <dbReference type="ARBA" id="ARBA00022694"/>
    </source>
</evidence>
<keyword evidence="20" id="KW-1185">Reference proteome</keyword>
<dbReference type="Pfam" id="PF01746">
    <property type="entry name" value="tRNA_m1G_MT"/>
    <property type="match status" value="1"/>
</dbReference>
<dbReference type="EMBL" id="FQXI01000005">
    <property type="protein sequence ID" value="SHH25222.1"/>
    <property type="molecule type" value="Genomic_DNA"/>
</dbReference>
<evidence type="ECO:0000256" key="9">
    <source>
        <dbReference type="ARBA" id="ARBA00022679"/>
    </source>
</evidence>
<dbReference type="GO" id="GO:0052906">
    <property type="term" value="F:tRNA (guanine(37)-N1)-methyltransferase activity"/>
    <property type="evidence" value="ECO:0007669"/>
    <property type="project" value="UniProtKB-UniRule"/>
</dbReference>
<dbReference type="NCBIfam" id="NF000648">
    <property type="entry name" value="PRK00026.1"/>
    <property type="match status" value="1"/>
</dbReference>
<evidence type="ECO:0000256" key="5">
    <source>
        <dbReference type="ARBA" id="ARBA00012807"/>
    </source>
</evidence>
<dbReference type="CDD" id="cd18080">
    <property type="entry name" value="TrmD-like"/>
    <property type="match status" value="1"/>
</dbReference>
<evidence type="ECO:0000256" key="12">
    <source>
        <dbReference type="ARBA" id="ARBA00029736"/>
    </source>
</evidence>
<dbReference type="InterPro" id="IPR002649">
    <property type="entry name" value="tRNA_m1G_MeTrfase_TrmD"/>
</dbReference>
<dbReference type="STRING" id="1120995.SAMN02745245_00894"/>
<dbReference type="PANTHER" id="PTHR46417:SF1">
    <property type="entry name" value="TRNA (GUANINE-N(1)-)-METHYLTRANSFERASE"/>
    <property type="match status" value="1"/>
</dbReference>
<dbReference type="EC" id="2.1.1.228" evidence="5 15"/>
<dbReference type="GO" id="GO:0005829">
    <property type="term" value="C:cytosol"/>
    <property type="evidence" value="ECO:0007669"/>
    <property type="project" value="TreeGrafter"/>
</dbReference>
<dbReference type="HAMAP" id="MF_00605">
    <property type="entry name" value="TrmD"/>
    <property type="match status" value="1"/>
</dbReference>
<evidence type="ECO:0000256" key="8">
    <source>
        <dbReference type="ARBA" id="ARBA00022603"/>
    </source>
</evidence>
<keyword evidence="7 15" id="KW-0963">Cytoplasm</keyword>
<evidence type="ECO:0000256" key="4">
    <source>
        <dbReference type="ARBA" id="ARBA00011738"/>
    </source>
</evidence>
<name>A0A1M5RFR9_9FIRM</name>
<dbReference type="InterPro" id="IPR023148">
    <property type="entry name" value="tRNA_m1G_MeTrfase_C_sf"/>
</dbReference>
<dbReference type="Gene3D" id="1.10.1270.20">
    <property type="entry name" value="tRNA(m1g37)methyltransferase, domain 2"/>
    <property type="match status" value="1"/>
</dbReference>
<comment type="catalytic activity">
    <reaction evidence="14 15 17">
        <text>guanosine(37) in tRNA + S-adenosyl-L-methionine = N(1)-methylguanosine(37) in tRNA + S-adenosyl-L-homocysteine + H(+)</text>
        <dbReference type="Rhea" id="RHEA:36899"/>
        <dbReference type="Rhea" id="RHEA-COMP:10145"/>
        <dbReference type="Rhea" id="RHEA-COMP:10147"/>
        <dbReference type="ChEBI" id="CHEBI:15378"/>
        <dbReference type="ChEBI" id="CHEBI:57856"/>
        <dbReference type="ChEBI" id="CHEBI:59789"/>
        <dbReference type="ChEBI" id="CHEBI:73542"/>
        <dbReference type="ChEBI" id="CHEBI:74269"/>
        <dbReference type="EC" id="2.1.1.228"/>
    </reaction>
</comment>
<dbReference type="InterPro" id="IPR029028">
    <property type="entry name" value="Alpha/beta_knot_MTases"/>
</dbReference>
<feature type="domain" description="tRNA methyltransferase TRMD/TRM10-type" evidence="18">
    <location>
        <begin position="1"/>
        <end position="222"/>
    </location>
</feature>
<reference evidence="19 20" key="1">
    <citation type="submission" date="2016-11" db="EMBL/GenBank/DDBJ databases">
        <authorList>
            <person name="Jaros S."/>
            <person name="Januszkiewicz K."/>
            <person name="Wedrychowicz H."/>
        </authorList>
    </citation>
    <scope>NUCLEOTIDE SEQUENCE [LARGE SCALE GENOMIC DNA]</scope>
    <source>
        <strain evidence="19 20">DSM 21120</strain>
    </source>
</reference>
<evidence type="ECO:0000313" key="20">
    <source>
        <dbReference type="Proteomes" id="UP000184032"/>
    </source>
</evidence>
<comment type="function">
    <text evidence="1 15 17">Specifically methylates guanosine-37 in various tRNAs.</text>
</comment>